<protein>
    <submittedName>
        <fullName evidence="2">Uncharacterized protein</fullName>
    </submittedName>
</protein>
<feature type="compositionally biased region" description="Polar residues" evidence="1">
    <location>
        <begin position="1"/>
        <end position="29"/>
    </location>
</feature>
<comment type="caution">
    <text evidence="2">The sequence shown here is derived from an EMBL/GenBank/DDBJ whole genome shotgun (WGS) entry which is preliminary data.</text>
</comment>
<dbReference type="Proteomes" id="UP000607197">
    <property type="component" value="Unassembled WGS sequence"/>
</dbReference>
<evidence type="ECO:0000256" key="1">
    <source>
        <dbReference type="SAM" id="MobiDB-lite"/>
    </source>
</evidence>
<evidence type="ECO:0000313" key="3">
    <source>
        <dbReference type="Proteomes" id="UP000607197"/>
    </source>
</evidence>
<dbReference type="EMBL" id="BMPG01000002">
    <property type="protein sequence ID" value="GGL59803.1"/>
    <property type="molecule type" value="Genomic_DNA"/>
</dbReference>
<reference evidence="2" key="1">
    <citation type="journal article" date="2014" name="Int. J. Syst. Evol. Microbiol.">
        <title>Complete genome sequence of Corynebacterium casei LMG S-19264T (=DSM 44701T), isolated from a smear-ripened cheese.</title>
        <authorList>
            <consortium name="US DOE Joint Genome Institute (JGI-PGF)"/>
            <person name="Walter F."/>
            <person name="Albersmeier A."/>
            <person name="Kalinowski J."/>
            <person name="Ruckert C."/>
        </authorList>
    </citation>
    <scope>NUCLEOTIDE SEQUENCE</scope>
    <source>
        <strain evidence="2">JCM 19596</strain>
    </source>
</reference>
<dbReference type="AlphaFoldDB" id="A0A830F6N5"/>
<accession>A0A830F6N5</accession>
<gene>
    <name evidence="2" type="ORF">GCM10009039_17520</name>
</gene>
<sequence length="66" mass="7077">MSSESPSRTDVSGSESNDQSAVAEATQNLRDALQEERRDASGARDIALRRAEGLADKIESVLKKTA</sequence>
<organism evidence="2 3">
    <name type="scientific">Halocalculus aciditolerans</name>
    <dbReference type="NCBI Taxonomy" id="1383812"/>
    <lineage>
        <taxon>Archaea</taxon>
        <taxon>Methanobacteriati</taxon>
        <taxon>Methanobacteriota</taxon>
        <taxon>Stenosarchaea group</taxon>
        <taxon>Halobacteria</taxon>
        <taxon>Halobacteriales</taxon>
        <taxon>Halobacteriaceae</taxon>
        <taxon>Halocalculus</taxon>
    </lineage>
</organism>
<proteinExistence type="predicted"/>
<keyword evidence="3" id="KW-1185">Reference proteome</keyword>
<feature type="compositionally biased region" description="Basic and acidic residues" evidence="1">
    <location>
        <begin position="32"/>
        <end position="44"/>
    </location>
</feature>
<reference evidence="2" key="2">
    <citation type="submission" date="2020-09" db="EMBL/GenBank/DDBJ databases">
        <authorList>
            <person name="Sun Q."/>
            <person name="Ohkuma M."/>
        </authorList>
    </citation>
    <scope>NUCLEOTIDE SEQUENCE</scope>
    <source>
        <strain evidence="2">JCM 19596</strain>
    </source>
</reference>
<feature type="region of interest" description="Disordered" evidence="1">
    <location>
        <begin position="1"/>
        <end position="44"/>
    </location>
</feature>
<evidence type="ECO:0000313" key="2">
    <source>
        <dbReference type="EMBL" id="GGL59803.1"/>
    </source>
</evidence>
<dbReference type="RefSeq" id="WP_188978015.1">
    <property type="nucleotide sequence ID" value="NZ_BMPG01000002.1"/>
</dbReference>
<name>A0A830F6N5_9EURY</name>